<dbReference type="GO" id="GO:0030154">
    <property type="term" value="P:cell differentiation"/>
    <property type="evidence" value="ECO:0007669"/>
    <property type="project" value="UniProtKB-KW"/>
</dbReference>
<organism evidence="5 6">
    <name type="scientific">Acrobeloides nanus</name>
    <dbReference type="NCBI Taxonomy" id="290746"/>
    <lineage>
        <taxon>Eukaryota</taxon>
        <taxon>Metazoa</taxon>
        <taxon>Ecdysozoa</taxon>
        <taxon>Nematoda</taxon>
        <taxon>Chromadorea</taxon>
        <taxon>Rhabditida</taxon>
        <taxon>Tylenchina</taxon>
        <taxon>Cephalobomorpha</taxon>
        <taxon>Cephaloboidea</taxon>
        <taxon>Cephalobidae</taxon>
        <taxon>Acrobeloides</taxon>
    </lineage>
</organism>
<dbReference type="GO" id="GO:0005634">
    <property type="term" value="C:nucleus"/>
    <property type="evidence" value="ECO:0007669"/>
    <property type="project" value="TreeGrafter"/>
</dbReference>
<protein>
    <submittedName>
        <fullName evidence="6">PUM-HD domain-containing protein</fullName>
    </submittedName>
</protein>
<dbReference type="PANTHER" id="PTHR12537:SF112">
    <property type="entry name" value="FEM-3 MRNA-BINDING FACTOR 1-RELATED"/>
    <property type="match status" value="1"/>
</dbReference>
<evidence type="ECO:0000313" key="5">
    <source>
        <dbReference type="Proteomes" id="UP000887540"/>
    </source>
</evidence>
<evidence type="ECO:0000259" key="4">
    <source>
        <dbReference type="PROSITE" id="PS50303"/>
    </source>
</evidence>
<dbReference type="InterPro" id="IPR016024">
    <property type="entry name" value="ARM-type_fold"/>
</dbReference>
<evidence type="ECO:0000256" key="2">
    <source>
        <dbReference type="ARBA" id="ARBA00022737"/>
    </source>
</evidence>
<keyword evidence="3" id="KW-0221">Differentiation</keyword>
<dbReference type="Pfam" id="PF00806">
    <property type="entry name" value="PUF"/>
    <property type="match status" value="3"/>
</dbReference>
<evidence type="ECO:0000313" key="6">
    <source>
        <dbReference type="WBParaSite" id="ACRNAN_scaffold202.g16305.t1"/>
    </source>
</evidence>
<dbReference type="Gene3D" id="1.25.10.10">
    <property type="entry name" value="Leucine-rich Repeat Variant"/>
    <property type="match status" value="1"/>
</dbReference>
<keyword evidence="2" id="KW-0677">Repeat</keyword>
<dbReference type="InterPro" id="IPR011989">
    <property type="entry name" value="ARM-like"/>
</dbReference>
<dbReference type="GO" id="GO:0005737">
    <property type="term" value="C:cytoplasm"/>
    <property type="evidence" value="ECO:0007669"/>
    <property type="project" value="TreeGrafter"/>
</dbReference>
<name>A0A914D7B8_9BILA</name>
<dbReference type="WBParaSite" id="ACRNAN_scaffold202.g16305.t1">
    <property type="protein sequence ID" value="ACRNAN_scaffold202.g16305.t1"/>
    <property type="gene ID" value="ACRNAN_scaffold202.g16305"/>
</dbReference>
<dbReference type="Proteomes" id="UP000887540">
    <property type="component" value="Unplaced"/>
</dbReference>
<evidence type="ECO:0000256" key="3">
    <source>
        <dbReference type="ARBA" id="ARBA00022782"/>
    </source>
</evidence>
<dbReference type="PROSITE" id="PS50303">
    <property type="entry name" value="PUM_HD"/>
    <property type="match status" value="1"/>
</dbReference>
<dbReference type="AlphaFoldDB" id="A0A914D7B8"/>
<sequence length="155" mass="18103">MDEYANYVVQFIIATDYLEEHRREIIQKVILTNVLKFSQARFASHVLEKSLIFASPKCLFAIIEEIFVTSNANNCRDTLNVMLFDQFGNYVIQRLLEILIEVKNGNRPGDPIWFDLLAKRLIENEQHLFKYSSGKKIIEVLEVEIGPFSENENHH</sequence>
<keyword evidence="1" id="KW-0217">Developmental protein</keyword>
<dbReference type="PANTHER" id="PTHR12537">
    <property type="entry name" value="RNA BINDING PROTEIN PUMILIO-RELATED"/>
    <property type="match status" value="1"/>
</dbReference>
<dbReference type="InterPro" id="IPR001313">
    <property type="entry name" value="Pumilio_RNA-bd_rpt"/>
</dbReference>
<accession>A0A914D7B8</accession>
<proteinExistence type="predicted"/>
<dbReference type="SUPFAM" id="SSF48371">
    <property type="entry name" value="ARM repeat"/>
    <property type="match status" value="1"/>
</dbReference>
<evidence type="ECO:0000256" key="1">
    <source>
        <dbReference type="ARBA" id="ARBA00022473"/>
    </source>
</evidence>
<dbReference type="InterPro" id="IPR033133">
    <property type="entry name" value="PUM-HD"/>
</dbReference>
<dbReference type="GO" id="GO:0010608">
    <property type="term" value="P:post-transcriptional regulation of gene expression"/>
    <property type="evidence" value="ECO:0007669"/>
    <property type="project" value="TreeGrafter"/>
</dbReference>
<reference evidence="6" key="1">
    <citation type="submission" date="2022-11" db="UniProtKB">
        <authorList>
            <consortium name="WormBaseParasite"/>
        </authorList>
    </citation>
    <scope>IDENTIFICATION</scope>
</reference>
<keyword evidence="5" id="KW-1185">Reference proteome</keyword>
<dbReference type="GO" id="GO:0003730">
    <property type="term" value="F:mRNA 3'-UTR binding"/>
    <property type="evidence" value="ECO:0007669"/>
    <property type="project" value="TreeGrafter"/>
</dbReference>
<feature type="domain" description="PUM-HD" evidence="4">
    <location>
        <begin position="1"/>
        <end position="145"/>
    </location>
</feature>